<protein>
    <submittedName>
        <fullName evidence="8">Galactoside permease</fullName>
    </submittedName>
</protein>
<feature type="transmembrane region" description="Helical" evidence="6">
    <location>
        <begin position="404"/>
        <end position="423"/>
    </location>
</feature>
<dbReference type="PROSITE" id="PS50850">
    <property type="entry name" value="MFS"/>
    <property type="match status" value="1"/>
</dbReference>
<evidence type="ECO:0000313" key="8">
    <source>
        <dbReference type="EMBL" id="VDM89783.1"/>
    </source>
</evidence>
<keyword evidence="3 6" id="KW-1133">Transmembrane helix</keyword>
<feature type="transmembrane region" description="Helical" evidence="6">
    <location>
        <begin position="72"/>
        <end position="92"/>
    </location>
</feature>
<dbReference type="AlphaFoldDB" id="A0A3S4FPE9"/>
<dbReference type="SUPFAM" id="SSF103473">
    <property type="entry name" value="MFS general substrate transporter"/>
    <property type="match status" value="1"/>
</dbReference>
<dbReference type="InterPro" id="IPR020846">
    <property type="entry name" value="MFS_dom"/>
</dbReference>
<evidence type="ECO:0000256" key="4">
    <source>
        <dbReference type="ARBA" id="ARBA00023136"/>
    </source>
</evidence>
<dbReference type="InterPro" id="IPR036259">
    <property type="entry name" value="MFS_trans_sf"/>
</dbReference>
<evidence type="ECO:0000313" key="9">
    <source>
        <dbReference type="Proteomes" id="UP000269998"/>
    </source>
</evidence>
<organism evidence="8 9">
    <name type="scientific">Mycobacterium basiliense</name>
    <dbReference type="NCBI Taxonomy" id="2094119"/>
    <lineage>
        <taxon>Bacteria</taxon>
        <taxon>Bacillati</taxon>
        <taxon>Actinomycetota</taxon>
        <taxon>Actinomycetes</taxon>
        <taxon>Mycobacteriales</taxon>
        <taxon>Mycobacteriaceae</taxon>
        <taxon>Mycobacterium</taxon>
    </lineage>
</organism>
<keyword evidence="4 6" id="KW-0472">Membrane</keyword>
<keyword evidence="9" id="KW-1185">Reference proteome</keyword>
<evidence type="ECO:0000259" key="7">
    <source>
        <dbReference type="PROSITE" id="PS50850"/>
    </source>
</evidence>
<evidence type="ECO:0000256" key="6">
    <source>
        <dbReference type="SAM" id="Phobius"/>
    </source>
</evidence>
<feature type="transmembrane region" description="Helical" evidence="6">
    <location>
        <begin position="373"/>
        <end position="398"/>
    </location>
</feature>
<dbReference type="Proteomes" id="UP000269998">
    <property type="component" value="Chromosome"/>
</dbReference>
<feature type="transmembrane region" description="Helical" evidence="6">
    <location>
        <begin position="104"/>
        <end position="123"/>
    </location>
</feature>
<sequence length="435" mass="45240">MPGASGNKPSSAESTESSNQSPPNTETASAPVLPRRVIHALDLVNFSLADVRDGLGPYLSVYLLVTNNWDQASIGFVMAVGGIAAIVAQTPMGALVDRTTAKRALVVTGAVAVTASALAMPLFPDLHSISVLQVLTGIASSVFAPALAAITLGIVGPRFFARRIGRNESFNHAGNASAAAVTGGLAFFFGPVVVFWVLAGMAAMSVVATLRIPHDAIDHDLARGMDHAPGEPHRQPSRFGVLLRNRRLMIFAAAVVAFHFANAAMLPLVGQVLALHNRDEGTALMSSCIVAAQLVMVPVAYLTGTRADSWGRKPIFLVAFAVLTARGFLYTLSGNSYWLVGVQLLDGIGAGIFGALFPLVVQDLTHGTGHFNISLGAITTAVGVGAALSNFASGWVVVSAGYNVAFMSLGAIAGAGFILYLIAMPETAPARLRRT</sequence>
<evidence type="ECO:0000256" key="2">
    <source>
        <dbReference type="ARBA" id="ARBA00022692"/>
    </source>
</evidence>
<feature type="region of interest" description="Disordered" evidence="5">
    <location>
        <begin position="1"/>
        <end position="31"/>
    </location>
</feature>
<feature type="transmembrane region" description="Helical" evidence="6">
    <location>
        <begin position="314"/>
        <end position="332"/>
    </location>
</feature>
<gene>
    <name evidence="8" type="ORF">MB901379_03364</name>
</gene>
<dbReference type="RefSeq" id="WP_232021882.1">
    <property type="nucleotide sequence ID" value="NZ_CBCSKE010000082.1"/>
</dbReference>
<comment type="subcellular location">
    <subcellularLocation>
        <location evidence="1">Cell membrane</location>
        <topology evidence="1">Multi-pass membrane protein</topology>
    </subcellularLocation>
</comment>
<feature type="domain" description="Major facilitator superfamily (MFS) profile" evidence="7">
    <location>
        <begin position="238"/>
        <end position="435"/>
    </location>
</feature>
<dbReference type="KEGG" id="mbai:MB901379_03364"/>
<name>A0A3S4FPE9_9MYCO</name>
<evidence type="ECO:0000256" key="3">
    <source>
        <dbReference type="ARBA" id="ARBA00022989"/>
    </source>
</evidence>
<feature type="transmembrane region" description="Helical" evidence="6">
    <location>
        <begin position="248"/>
        <end position="269"/>
    </location>
</feature>
<evidence type="ECO:0000256" key="5">
    <source>
        <dbReference type="SAM" id="MobiDB-lite"/>
    </source>
</evidence>
<feature type="compositionally biased region" description="Low complexity" evidence="5">
    <location>
        <begin position="10"/>
        <end position="21"/>
    </location>
</feature>
<dbReference type="Pfam" id="PF07690">
    <property type="entry name" value="MFS_1"/>
    <property type="match status" value="1"/>
</dbReference>
<evidence type="ECO:0000256" key="1">
    <source>
        <dbReference type="ARBA" id="ARBA00004651"/>
    </source>
</evidence>
<dbReference type="GO" id="GO:0005886">
    <property type="term" value="C:plasma membrane"/>
    <property type="evidence" value="ECO:0007669"/>
    <property type="project" value="UniProtKB-SubCell"/>
</dbReference>
<dbReference type="PANTHER" id="PTHR23539:SF1">
    <property type="entry name" value="MAJOR FACILITATOR SUPERFAMILY (MFS) PROFILE DOMAIN-CONTAINING PROTEIN"/>
    <property type="match status" value="1"/>
</dbReference>
<feature type="transmembrane region" description="Helical" evidence="6">
    <location>
        <begin position="172"/>
        <end position="189"/>
    </location>
</feature>
<feature type="transmembrane region" description="Helical" evidence="6">
    <location>
        <begin position="281"/>
        <end position="302"/>
    </location>
</feature>
<accession>A0A3S4FPE9</accession>
<feature type="transmembrane region" description="Helical" evidence="6">
    <location>
        <begin position="338"/>
        <end position="361"/>
    </location>
</feature>
<proteinExistence type="predicted"/>
<dbReference type="InterPro" id="IPR011701">
    <property type="entry name" value="MFS"/>
</dbReference>
<reference evidence="9" key="1">
    <citation type="submission" date="2018-02" db="EMBL/GenBank/DDBJ databases">
        <authorList>
            <person name="Seth-Smith MB H."/>
            <person name="Seth-Smith H."/>
        </authorList>
    </citation>
    <scope>NUCLEOTIDE SEQUENCE [LARGE SCALE GENOMIC DNA]</scope>
</reference>
<keyword evidence="2 6" id="KW-0812">Transmembrane</keyword>
<dbReference type="GO" id="GO:0022857">
    <property type="term" value="F:transmembrane transporter activity"/>
    <property type="evidence" value="ECO:0007669"/>
    <property type="project" value="InterPro"/>
</dbReference>
<dbReference type="Gene3D" id="1.20.1250.20">
    <property type="entry name" value="MFS general substrate transporter like domains"/>
    <property type="match status" value="2"/>
</dbReference>
<dbReference type="EMBL" id="LR130759">
    <property type="protein sequence ID" value="VDM89783.1"/>
    <property type="molecule type" value="Genomic_DNA"/>
</dbReference>
<feature type="transmembrane region" description="Helical" evidence="6">
    <location>
        <begin position="135"/>
        <end position="160"/>
    </location>
</feature>
<dbReference type="PANTHER" id="PTHR23539">
    <property type="entry name" value="MFS TRANSPORTER"/>
    <property type="match status" value="1"/>
</dbReference>